<dbReference type="RefSeq" id="WP_200799845.1">
    <property type="nucleotide sequence ID" value="NZ_CP023018.1"/>
</dbReference>
<protein>
    <submittedName>
        <fullName evidence="1">Uncharacterized protein</fullName>
    </submittedName>
</protein>
<proteinExistence type="predicted"/>
<sequence>MLDKLWIWDPSRESTSVQPKQVINRAALLLRYKEPAVQWINEADPHPDSRMISLDEINEDRLIYLIRDEDADSPSHVEKWVRRNFKSLFENELNGWYTDPSLWPNPLTYQLFQGWFEVECHSMVIDTVGGVIESDET</sequence>
<evidence type="ECO:0000313" key="1">
    <source>
        <dbReference type="EMBL" id="SIT72435.1"/>
    </source>
</evidence>
<dbReference type="EMBL" id="FTPK01000003">
    <property type="protein sequence ID" value="SIT72435.1"/>
    <property type="molecule type" value="Genomic_DNA"/>
</dbReference>
<dbReference type="AlphaFoldDB" id="A0A1R3W4C1"/>
<evidence type="ECO:0000313" key="2">
    <source>
        <dbReference type="Proteomes" id="UP000223759"/>
    </source>
</evidence>
<reference evidence="1 2" key="1">
    <citation type="submission" date="2017-01" db="EMBL/GenBank/DDBJ databases">
        <authorList>
            <person name="Mah S.A."/>
            <person name="Swanson W.J."/>
            <person name="Moy G.W."/>
            <person name="Vacquier V.D."/>
        </authorList>
    </citation>
    <scope>NUCLEOTIDE SEQUENCE [LARGE SCALE GENOMIC DNA]</scope>
    <source>
        <strain evidence="1 2">M9</strain>
    </source>
</reference>
<dbReference type="Proteomes" id="UP000223759">
    <property type="component" value="Unassembled WGS sequence"/>
</dbReference>
<organism evidence="1 2">
    <name type="scientific">Ectothiorhodosinus mongolicus</name>
    <dbReference type="NCBI Taxonomy" id="233100"/>
    <lineage>
        <taxon>Bacteria</taxon>
        <taxon>Pseudomonadati</taxon>
        <taxon>Pseudomonadota</taxon>
        <taxon>Gammaproteobacteria</taxon>
        <taxon>Chromatiales</taxon>
        <taxon>Ectothiorhodospiraceae</taxon>
        <taxon>Ectothiorhodosinus</taxon>
    </lineage>
</organism>
<keyword evidence="2" id="KW-1185">Reference proteome</keyword>
<gene>
    <name evidence="1" type="ORF">SAMN05216526_1650</name>
</gene>
<accession>A0A1R3W4C1</accession>
<name>A0A1R3W4C1_9GAMM</name>
<dbReference type="STRING" id="233100.SAMN05216526_1650"/>